<dbReference type="EMBL" id="BPLQ01011939">
    <property type="protein sequence ID" value="GIY61392.1"/>
    <property type="molecule type" value="Genomic_DNA"/>
</dbReference>
<evidence type="ECO:0008006" key="3">
    <source>
        <dbReference type="Google" id="ProtNLM"/>
    </source>
</evidence>
<comment type="caution">
    <text evidence="1">The sequence shown here is derived from an EMBL/GenBank/DDBJ whole genome shotgun (WGS) entry which is preliminary data.</text>
</comment>
<dbReference type="Proteomes" id="UP001054837">
    <property type="component" value="Unassembled WGS sequence"/>
</dbReference>
<dbReference type="AlphaFoldDB" id="A0AAV4UU94"/>
<proteinExistence type="predicted"/>
<evidence type="ECO:0000313" key="1">
    <source>
        <dbReference type="EMBL" id="GIY61392.1"/>
    </source>
</evidence>
<protein>
    <recommendedName>
        <fullName evidence="3">FLYWCH-type domain-containing protein</fullName>
    </recommendedName>
</protein>
<sequence length="114" mass="13057">MVKIDKSGFMRYAFSGLGDTWCQAKDKRVWRCRLNTLCARKDEKILVTSHRVKDHSKPQLYLATNFRWICVHKNPPFPHTMKASAGAANIDETDHATLPLESTSNCHITNNQNK</sequence>
<name>A0AAV4UU94_9ARAC</name>
<gene>
    <name evidence="1" type="ORF">CDAR_541661</name>
</gene>
<accession>A0AAV4UU94</accession>
<keyword evidence="2" id="KW-1185">Reference proteome</keyword>
<reference evidence="1 2" key="1">
    <citation type="submission" date="2021-06" db="EMBL/GenBank/DDBJ databases">
        <title>Caerostris darwini draft genome.</title>
        <authorList>
            <person name="Kono N."/>
            <person name="Arakawa K."/>
        </authorList>
    </citation>
    <scope>NUCLEOTIDE SEQUENCE [LARGE SCALE GENOMIC DNA]</scope>
</reference>
<evidence type="ECO:0000313" key="2">
    <source>
        <dbReference type="Proteomes" id="UP001054837"/>
    </source>
</evidence>
<organism evidence="1 2">
    <name type="scientific">Caerostris darwini</name>
    <dbReference type="NCBI Taxonomy" id="1538125"/>
    <lineage>
        <taxon>Eukaryota</taxon>
        <taxon>Metazoa</taxon>
        <taxon>Ecdysozoa</taxon>
        <taxon>Arthropoda</taxon>
        <taxon>Chelicerata</taxon>
        <taxon>Arachnida</taxon>
        <taxon>Araneae</taxon>
        <taxon>Araneomorphae</taxon>
        <taxon>Entelegynae</taxon>
        <taxon>Araneoidea</taxon>
        <taxon>Araneidae</taxon>
        <taxon>Caerostris</taxon>
    </lineage>
</organism>